<feature type="transmembrane region" description="Helical" evidence="9">
    <location>
        <begin position="158"/>
        <end position="182"/>
    </location>
</feature>
<protein>
    <recommendedName>
        <fullName evidence="10">G-protein coupled receptors family 1 profile domain-containing protein</fullName>
    </recommendedName>
</protein>
<dbReference type="InterPro" id="IPR000276">
    <property type="entry name" value="GPCR_Rhodpsn"/>
</dbReference>
<comment type="subcellular location">
    <subcellularLocation>
        <location evidence="1">Cell membrane</location>
        <topology evidence="1">Multi-pass membrane protein</topology>
    </subcellularLocation>
</comment>
<feature type="transmembrane region" description="Helical" evidence="9">
    <location>
        <begin position="36"/>
        <end position="65"/>
    </location>
</feature>
<evidence type="ECO:0000256" key="4">
    <source>
        <dbReference type="ARBA" id="ARBA00022989"/>
    </source>
</evidence>
<keyword evidence="12" id="KW-1185">Reference proteome</keyword>
<dbReference type="GO" id="GO:0005886">
    <property type="term" value="C:plasma membrane"/>
    <property type="evidence" value="ECO:0007669"/>
    <property type="project" value="UniProtKB-SubCell"/>
</dbReference>
<keyword evidence="6 9" id="KW-0472">Membrane</keyword>
<dbReference type="Proteomes" id="UP000230066">
    <property type="component" value="Unassembled WGS sequence"/>
</dbReference>
<feature type="transmembrane region" description="Helical" evidence="9">
    <location>
        <begin position="444"/>
        <end position="465"/>
    </location>
</feature>
<evidence type="ECO:0000313" key="12">
    <source>
        <dbReference type="Proteomes" id="UP000230066"/>
    </source>
</evidence>
<evidence type="ECO:0000256" key="6">
    <source>
        <dbReference type="ARBA" id="ARBA00023136"/>
    </source>
</evidence>
<evidence type="ECO:0000256" key="2">
    <source>
        <dbReference type="ARBA" id="ARBA00022475"/>
    </source>
</evidence>
<evidence type="ECO:0000256" key="8">
    <source>
        <dbReference type="ARBA" id="ARBA00023224"/>
    </source>
</evidence>
<feature type="transmembrane region" description="Helical" evidence="9">
    <location>
        <begin position="490"/>
        <end position="512"/>
    </location>
</feature>
<dbReference type="SUPFAM" id="SSF81321">
    <property type="entry name" value="Family A G protein-coupled receptor-like"/>
    <property type="match status" value="1"/>
</dbReference>
<evidence type="ECO:0000256" key="9">
    <source>
        <dbReference type="SAM" id="Phobius"/>
    </source>
</evidence>
<evidence type="ECO:0000256" key="1">
    <source>
        <dbReference type="ARBA" id="ARBA00004651"/>
    </source>
</evidence>
<dbReference type="PROSITE" id="PS50262">
    <property type="entry name" value="G_PROTEIN_RECEP_F1_2"/>
    <property type="match status" value="1"/>
</dbReference>
<organism evidence="11 12">
    <name type="scientific">Fasciola hepatica</name>
    <name type="common">Liver fluke</name>
    <dbReference type="NCBI Taxonomy" id="6192"/>
    <lineage>
        <taxon>Eukaryota</taxon>
        <taxon>Metazoa</taxon>
        <taxon>Spiralia</taxon>
        <taxon>Lophotrochozoa</taxon>
        <taxon>Platyhelminthes</taxon>
        <taxon>Trematoda</taxon>
        <taxon>Digenea</taxon>
        <taxon>Plagiorchiida</taxon>
        <taxon>Echinostomata</taxon>
        <taxon>Echinostomatoidea</taxon>
        <taxon>Fasciolidae</taxon>
        <taxon>Fasciola</taxon>
    </lineage>
</organism>
<keyword evidence="3 9" id="KW-0812">Transmembrane</keyword>
<feature type="transmembrane region" description="Helical" evidence="9">
    <location>
        <begin position="218"/>
        <end position="246"/>
    </location>
</feature>
<feature type="domain" description="G-protein coupled receptors family 1 profile" evidence="10">
    <location>
        <begin position="135"/>
        <end position="510"/>
    </location>
</feature>
<evidence type="ECO:0000256" key="5">
    <source>
        <dbReference type="ARBA" id="ARBA00023040"/>
    </source>
</evidence>
<feature type="transmembrane region" description="Helical" evidence="9">
    <location>
        <begin position="267"/>
        <end position="291"/>
    </location>
</feature>
<evidence type="ECO:0000256" key="3">
    <source>
        <dbReference type="ARBA" id="ARBA00022692"/>
    </source>
</evidence>
<dbReference type="Gene3D" id="1.20.1070.10">
    <property type="entry name" value="Rhodopsin 7-helix transmembrane proteins"/>
    <property type="match status" value="1"/>
</dbReference>
<feature type="transmembrane region" description="Helical" evidence="9">
    <location>
        <begin position="328"/>
        <end position="352"/>
    </location>
</feature>
<dbReference type="PRINTS" id="PR00237">
    <property type="entry name" value="GPCRRHODOPSN"/>
</dbReference>
<evidence type="ECO:0000256" key="7">
    <source>
        <dbReference type="ARBA" id="ARBA00023170"/>
    </source>
</evidence>
<keyword evidence="8" id="KW-0807">Transducer</keyword>
<dbReference type="GO" id="GO:0004930">
    <property type="term" value="F:G protein-coupled receptor activity"/>
    <property type="evidence" value="ECO:0007669"/>
    <property type="project" value="UniProtKB-KW"/>
</dbReference>
<gene>
    <name evidence="11" type="ORF">D915_003492</name>
</gene>
<dbReference type="EMBL" id="JXXN02001089">
    <property type="protein sequence ID" value="THD25557.1"/>
    <property type="molecule type" value="Genomic_DNA"/>
</dbReference>
<keyword evidence="7" id="KW-0675">Receptor</keyword>
<reference evidence="11" key="1">
    <citation type="submission" date="2019-03" db="EMBL/GenBank/DDBJ databases">
        <title>Improved annotation for the trematode Fasciola hepatica.</title>
        <authorList>
            <person name="Choi Y.-J."/>
            <person name="Martin J."/>
            <person name="Mitreva M."/>
        </authorList>
    </citation>
    <scope>NUCLEOTIDE SEQUENCE [LARGE SCALE GENOMIC DNA]</scope>
</reference>
<keyword evidence="5" id="KW-0297">G-protein coupled receptor</keyword>
<keyword evidence="4 9" id="KW-1133">Transmembrane helix</keyword>
<evidence type="ECO:0000259" key="10">
    <source>
        <dbReference type="PROSITE" id="PS50262"/>
    </source>
</evidence>
<keyword evidence="2" id="KW-1003">Cell membrane</keyword>
<evidence type="ECO:0000313" key="11">
    <source>
        <dbReference type="EMBL" id="THD25557.1"/>
    </source>
</evidence>
<dbReference type="AlphaFoldDB" id="A0A4E0RVX8"/>
<accession>A0A4E0RVX8</accession>
<dbReference type="InterPro" id="IPR017452">
    <property type="entry name" value="GPCR_Rhodpsn_7TM"/>
</dbReference>
<dbReference type="InterPro" id="IPR050569">
    <property type="entry name" value="TAAR"/>
</dbReference>
<comment type="caution">
    <text evidence="11">The sequence shown here is derived from an EMBL/GenBank/DDBJ whole genome shotgun (WGS) entry which is preliminary data.</text>
</comment>
<name>A0A4E0RVX8_FASHE</name>
<dbReference type="PANTHER" id="PTHR24249">
    <property type="entry name" value="HISTAMINE RECEPTOR-RELATED G-PROTEIN COUPLED RECEPTOR"/>
    <property type="match status" value="1"/>
</dbReference>
<dbReference type="Pfam" id="PF00001">
    <property type="entry name" value="7tm_1"/>
    <property type="match status" value="1"/>
</dbReference>
<proteinExistence type="predicted"/>
<sequence>MDQSTATLSLQMNSDLQAGGRGGHEFRTNLTAGVQFFLLIFVLILSLIENLFLFLISFTSVSRWCRAQCMNRRYRNSITSHTGYSVRTPVRKDVTSERASPLRQRYGSEDCESNELFGIAYQRYSTLPEELCSNGELDRISLATNYPLDHVGNITRLYFGNLCFANLLLAILAMPFSIAASIGTTYQETNFFTGTNSTWLLTRKEQHDHVRLKYPLVISSHVCVFIESVVCAIMIATVYSLVHLTADRLVAIILPLHYRRLVTHHRAVVSICLIWTGSGIFVTVTHLLVLIPGSHPMHSMTMLTDSDMDIYRCFILGQHDEEKHWQMAITYFLLAFLLPFVFIIVAYAKIYLTVRRCLRQLPSGTPLCQETDVYQTLRRSYSSGPIRRDSEDENVNNNVTITSVCTVPVARAYLMARLAKRESHRSYDFGASYRRRGQKLQTKAAKTACLLVTTFFSLTAPYFIYSAIEPFINIPFTVIPEGTQDELSEIISSIIVWLLYVNSVLTPGLYALRDGVLRRRIASIWPVPYKVRTNMRLRFFVD</sequence>
<dbReference type="CDD" id="cd00637">
    <property type="entry name" value="7tm_classA_rhodopsin-like"/>
    <property type="match status" value="1"/>
</dbReference>